<evidence type="ECO:0000256" key="28">
    <source>
        <dbReference type="ARBA" id="ARBA00048058"/>
    </source>
</evidence>
<comment type="catalytic activity">
    <reaction evidence="25">
        <text>2,3-di-(9Z)-octadecenoyl-sn-glycerol + H2O = 3-(9Z-octadecenoyl)-sn-glycerol + (9Z)-octadecenoate + H(+)</text>
        <dbReference type="Rhea" id="RHEA:42604"/>
        <dbReference type="ChEBI" id="CHEBI:15377"/>
        <dbReference type="ChEBI" id="CHEBI:15378"/>
        <dbReference type="ChEBI" id="CHEBI:30823"/>
        <dbReference type="ChEBI" id="CHEBI:75824"/>
        <dbReference type="ChEBI" id="CHEBI:75938"/>
    </reaction>
    <physiologicalReaction direction="left-to-right" evidence="25">
        <dbReference type="Rhea" id="RHEA:42605"/>
    </physiologicalReaction>
</comment>
<evidence type="ECO:0000256" key="36">
    <source>
        <dbReference type="ARBA" id="ARBA00048699"/>
    </source>
</evidence>
<comment type="catalytic activity">
    <reaction evidence="35">
        <text>1-hexadecanoyl-sn-glycero-3-phosphocholine + H2O = sn-glycerol 3-phosphocholine + hexadecanoate + H(+)</text>
        <dbReference type="Rhea" id="RHEA:40435"/>
        <dbReference type="ChEBI" id="CHEBI:7896"/>
        <dbReference type="ChEBI" id="CHEBI:15377"/>
        <dbReference type="ChEBI" id="CHEBI:15378"/>
        <dbReference type="ChEBI" id="CHEBI:16870"/>
        <dbReference type="ChEBI" id="CHEBI:72998"/>
    </reaction>
    <physiologicalReaction direction="left-to-right" evidence="35">
        <dbReference type="Rhea" id="RHEA:40436"/>
    </physiologicalReaction>
</comment>
<evidence type="ECO:0000256" key="22">
    <source>
        <dbReference type="ARBA" id="ARBA00047363"/>
    </source>
</evidence>
<dbReference type="GO" id="GO:0004806">
    <property type="term" value="F:triacylglycerol lipase activity"/>
    <property type="evidence" value="ECO:0007669"/>
    <property type="project" value="UniProtKB-EC"/>
</dbReference>
<comment type="catalytic activity">
    <reaction evidence="26">
        <text>1-hexadecanoyl-2-(9Z-octadecenoyl)-sn-glycero-3-phospho-(1'-sn-glycerol) + H2O = 1-hexadecanoyl-sn-glycero-3-phospho-(1'-sn-glycerol) + (9Z)-octadecenoate + H(+)</text>
        <dbReference type="Rhea" id="RHEA:40919"/>
        <dbReference type="ChEBI" id="CHEBI:15377"/>
        <dbReference type="ChEBI" id="CHEBI:15378"/>
        <dbReference type="ChEBI" id="CHEBI:30823"/>
        <dbReference type="ChEBI" id="CHEBI:72841"/>
        <dbReference type="ChEBI" id="CHEBI:75158"/>
    </reaction>
    <physiologicalReaction direction="left-to-right" evidence="26">
        <dbReference type="Rhea" id="RHEA:40920"/>
    </physiologicalReaction>
</comment>
<gene>
    <name evidence="43" type="primary">PLB1_2</name>
    <name evidence="43" type="ORF">Bhyg_01161</name>
</gene>
<evidence type="ECO:0000256" key="24">
    <source>
        <dbReference type="ARBA" id="ARBA00047459"/>
    </source>
</evidence>
<comment type="catalytic activity">
    <reaction evidence="32">
        <text>1,2,3-tri-(9Z-octadecenoyl)-glycerol + H2O = di-(9Z)-octadecenoylglycerol + (9Z)-octadecenoate + H(+)</text>
        <dbReference type="Rhea" id="RHEA:38575"/>
        <dbReference type="ChEBI" id="CHEBI:15377"/>
        <dbReference type="ChEBI" id="CHEBI:15378"/>
        <dbReference type="ChEBI" id="CHEBI:30823"/>
        <dbReference type="ChEBI" id="CHEBI:53753"/>
        <dbReference type="ChEBI" id="CHEBI:75945"/>
    </reaction>
    <physiologicalReaction direction="left-to-right" evidence="32">
        <dbReference type="Rhea" id="RHEA:38576"/>
    </physiologicalReaction>
</comment>
<dbReference type="CDD" id="cd01824">
    <property type="entry name" value="Phospholipase_B_like"/>
    <property type="match status" value="1"/>
</dbReference>
<dbReference type="InterPro" id="IPR001087">
    <property type="entry name" value="GDSL"/>
</dbReference>
<dbReference type="PANTHER" id="PTHR21325">
    <property type="entry name" value="PHOSPHOLIPASE B, PLB1"/>
    <property type="match status" value="1"/>
</dbReference>
<evidence type="ECO:0000256" key="21">
    <source>
        <dbReference type="ARBA" id="ARBA00047324"/>
    </source>
</evidence>
<evidence type="ECO:0000256" key="1">
    <source>
        <dbReference type="ARBA" id="ARBA00004247"/>
    </source>
</evidence>
<dbReference type="SUPFAM" id="SSF52266">
    <property type="entry name" value="SGNH hydrolase"/>
    <property type="match status" value="1"/>
</dbReference>
<comment type="catalytic activity">
    <reaction evidence="41">
        <text>1,3-di-(9Z-octadecenoyl)-glycerol + H2O = 1-(9Z-octadecenoyl)-glycerol + (9Z)-octadecenoate + H(+)</text>
        <dbReference type="Rhea" id="RHEA:39939"/>
        <dbReference type="ChEBI" id="CHEBI:15377"/>
        <dbReference type="ChEBI" id="CHEBI:15378"/>
        <dbReference type="ChEBI" id="CHEBI:30823"/>
        <dbReference type="ChEBI" id="CHEBI:75342"/>
        <dbReference type="ChEBI" id="CHEBI:75735"/>
    </reaction>
    <physiologicalReaction direction="left-to-right" evidence="41">
        <dbReference type="Rhea" id="RHEA:39940"/>
    </physiologicalReaction>
</comment>
<evidence type="ECO:0000256" key="31">
    <source>
        <dbReference type="ARBA" id="ARBA00048374"/>
    </source>
</evidence>
<comment type="catalytic activity">
    <reaction evidence="38">
        <text>1-O-hexadecyl-2-(9Z)-octadecenoyl-sn-glycero-3-phosphocholine + H2O = 1-O-hexadecyl-sn-glycero-3-phosphocholine + (9Z)-octadecenoate + H(+)</text>
        <dbReference type="Rhea" id="RHEA:40915"/>
        <dbReference type="ChEBI" id="CHEBI:15377"/>
        <dbReference type="ChEBI" id="CHEBI:15378"/>
        <dbReference type="ChEBI" id="CHEBI:30823"/>
        <dbReference type="ChEBI" id="CHEBI:34112"/>
        <dbReference type="ChEBI" id="CHEBI:64496"/>
    </reaction>
    <physiologicalReaction direction="left-to-right" evidence="38">
        <dbReference type="Rhea" id="RHEA:40916"/>
    </physiologicalReaction>
</comment>
<dbReference type="PROSITE" id="PS51257">
    <property type="entry name" value="PROKAR_LIPOPROTEIN"/>
    <property type="match status" value="1"/>
</dbReference>
<keyword evidence="4" id="KW-1003">Cell membrane</keyword>
<evidence type="ECO:0000256" key="6">
    <source>
        <dbReference type="ARBA" id="ARBA00022729"/>
    </source>
</evidence>
<comment type="catalytic activity">
    <reaction evidence="29">
        <text>1,2-dihexadecanoyl-sn-glycero-3-phosphocholine + H2O = 1-hexadecanoyl-sn-glycero-3-phosphocholine + hexadecanoate + H(+)</text>
        <dbReference type="Rhea" id="RHEA:41223"/>
        <dbReference type="ChEBI" id="CHEBI:7896"/>
        <dbReference type="ChEBI" id="CHEBI:15377"/>
        <dbReference type="ChEBI" id="CHEBI:15378"/>
        <dbReference type="ChEBI" id="CHEBI:72998"/>
        <dbReference type="ChEBI" id="CHEBI:72999"/>
    </reaction>
    <physiologicalReaction direction="left-to-right" evidence="29">
        <dbReference type="Rhea" id="RHEA:41224"/>
    </physiologicalReaction>
</comment>
<evidence type="ECO:0000256" key="16">
    <source>
        <dbReference type="ARBA" id="ARBA00029723"/>
    </source>
</evidence>
<evidence type="ECO:0000256" key="23">
    <source>
        <dbReference type="ARBA" id="ARBA00047438"/>
    </source>
</evidence>
<dbReference type="InterPro" id="IPR035547">
    <property type="entry name" value="Phospholipase_B"/>
</dbReference>
<keyword evidence="12" id="KW-0325">Glycoprotein</keyword>
<comment type="catalytic activity">
    <reaction evidence="34">
        <text>1-hexadecanoyl-2-(9Z-octadecenoyl)-sn-glycero-3-phosphoethanolamine + H2O = 1-hexadecanoyl-sn-glycero-3-phosphoethanolamine + (9Z)-octadecenoate + H(+)</text>
        <dbReference type="Rhea" id="RHEA:40911"/>
        <dbReference type="ChEBI" id="CHEBI:15377"/>
        <dbReference type="ChEBI" id="CHEBI:15378"/>
        <dbReference type="ChEBI" id="CHEBI:30823"/>
        <dbReference type="ChEBI" id="CHEBI:73004"/>
        <dbReference type="ChEBI" id="CHEBI:73007"/>
    </reaction>
    <physiologicalReaction direction="left-to-right" evidence="34">
        <dbReference type="Rhea" id="RHEA:40912"/>
    </physiologicalReaction>
</comment>
<reference evidence="43" key="1">
    <citation type="submission" date="2022-07" db="EMBL/GenBank/DDBJ databases">
        <authorList>
            <person name="Trinca V."/>
            <person name="Uliana J.V.C."/>
            <person name="Torres T.T."/>
            <person name="Ward R.J."/>
            <person name="Monesi N."/>
        </authorList>
    </citation>
    <scope>NUCLEOTIDE SEQUENCE</scope>
    <source>
        <strain evidence="43">HSMRA1968</strain>
        <tissue evidence="43">Whole embryos</tissue>
    </source>
</reference>
<keyword evidence="8" id="KW-0378">Hydrolase</keyword>
<evidence type="ECO:0000256" key="10">
    <source>
        <dbReference type="ARBA" id="ARBA00023098"/>
    </source>
</evidence>
<evidence type="ECO:0000256" key="7">
    <source>
        <dbReference type="ARBA" id="ARBA00022737"/>
    </source>
</evidence>
<comment type="catalytic activity">
    <reaction evidence="14">
        <text>1-hexadecanoyl-2-(9Z,12Z-octadecadienoyl)-sn-glycero-3-phosphocholine + H2O = (9Z,12Z)-octadecadienoate + 1-hexadecanoyl-sn-glycero-3-phosphocholine + H(+)</text>
        <dbReference type="Rhea" id="RHEA:40811"/>
        <dbReference type="ChEBI" id="CHEBI:15377"/>
        <dbReference type="ChEBI" id="CHEBI:15378"/>
        <dbReference type="ChEBI" id="CHEBI:30245"/>
        <dbReference type="ChEBI" id="CHEBI:72998"/>
        <dbReference type="ChEBI" id="CHEBI:73002"/>
    </reaction>
    <physiologicalReaction direction="left-to-right" evidence="14">
        <dbReference type="Rhea" id="RHEA:40812"/>
    </physiologicalReaction>
</comment>
<dbReference type="GO" id="GO:0004623">
    <property type="term" value="F:phospholipase A2 activity"/>
    <property type="evidence" value="ECO:0007669"/>
    <property type="project" value="UniProtKB-EC"/>
</dbReference>
<comment type="catalytic activity">
    <reaction evidence="30">
        <text>1-hexadecanoyl-2-(9Z,12Z-octadecadienoyl)-sn-glycero-3-phosphocholine + H2O = 2-(9Z,12Z-octadecadienoyl)-sn-glycero-3-phosphocholine + hexadecanoate + H(+)</text>
        <dbReference type="Rhea" id="RHEA:40971"/>
        <dbReference type="ChEBI" id="CHEBI:7896"/>
        <dbReference type="ChEBI" id="CHEBI:15377"/>
        <dbReference type="ChEBI" id="CHEBI:15378"/>
        <dbReference type="ChEBI" id="CHEBI:73002"/>
        <dbReference type="ChEBI" id="CHEBI:76084"/>
    </reaction>
    <physiologicalReaction direction="left-to-right" evidence="30">
        <dbReference type="Rhea" id="RHEA:40972"/>
    </physiologicalReaction>
</comment>
<evidence type="ECO:0000256" key="41">
    <source>
        <dbReference type="ARBA" id="ARBA00049372"/>
    </source>
</evidence>
<dbReference type="Proteomes" id="UP001151699">
    <property type="component" value="Chromosome A"/>
</dbReference>
<evidence type="ECO:0000256" key="2">
    <source>
        <dbReference type="ARBA" id="ARBA00009979"/>
    </source>
</evidence>
<comment type="function">
    <text evidence="20">Calcium-independent membrane-associated phospholipase that catalyzes complete diacylation of phospholipids by hydrolyzing both sn-1 and sn-2 fatty acyl chains attached to the glycerol backbone (phospholipase B activity). Has dual phospholipase and lysophospholipase activities toward diacylphospholipids. Preferentially cleaves sn-2 ester bonds over sn-1 bonds. Acts as a lipase toward glycerolipid substrates. Hydrolyzes fatty acyl chains of diacylglycerols with preference for the sn-2 position and of triacylglycerols with not positional selectivity. May also hydrolyze long chain retinyl esters such as retinyl palmitate. May contribute to digestion of dietary phospholipids, glycerolipids and retinoids, facilitating lipid absorption at the brush border.</text>
</comment>
<comment type="catalytic activity">
    <reaction evidence="13">
        <text>a triacylglycerol + H2O = a diacylglycerol + a fatty acid + H(+)</text>
        <dbReference type="Rhea" id="RHEA:12044"/>
        <dbReference type="ChEBI" id="CHEBI:15377"/>
        <dbReference type="ChEBI" id="CHEBI:15378"/>
        <dbReference type="ChEBI" id="CHEBI:17855"/>
        <dbReference type="ChEBI" id="CHEBI:18035"/>
        <dbReference type="ChEBI" id="CHEBI:28868"/>
        <dbReference type="EC" id="3.1.1.3"/>
    </reaction>
    <physiologicalReaction direction="left-to-right" evidence="13">
        <dbReference type="Rhea" id="RHEA:12045"/>
    </physiologicalReaction>
</comment>
<evidence type="ECO:0000256" key="33">
    <source>
        <dbReference type="ARBA" id="ARBA00048454"/>
    </source>
</evidence>
<comment type="catalytic activity">
    <reaction evidence="31">
        <text>1-octadecanoyl-2-(9Z,12Z)-octadecadienoyl-sn-glycerol + H2O = 1-octadecanoyl-sn-glycerol + (9Z,12Z)-octadecadienoate + H(+)</text>
        <dbReference type="Rhea" id="RHEA:40927"/>
        <dbReference type="ChEBI" id="CHEBI:15377"/>
        <dbReference type="ChEBI" id="CHEBI:15378"/>
        <dbReference type="ChEBI" id="CHEBI:30245"/>
        <dbReference type="ChEBI" id="CHEBI:75550"/>
        <dbReference type="ChEBI" id="CHEBI:77097"/>
    </reaction>
    <physiologicalReaction direction="left-to-right" evidence="31">
        <dbReference type="Rhea" id="RHEA:40928"/>
    </physiologicalReaction>
</comment>
<comment type="catalytic activity">
    <reaction evidence="42">
        <text>2-(9Z-octadecenoyl)-glycerol + H2O = glycerol + (9Z)-octadecenoate + H(+)</text>
        <dbReference type="Rhea" id="RHEA:38491"/>
        <dbReference type="ChEBI" id="CHEBI:15377"/>
        <dbReference type="ChEBI" id="CHEBI:15378"/>
        <dbReference type="ChEBI" id="CHEBI:17754"/>
        <dbReference type="ChEBI" id="CHEBI:30823"/>
        <dbReference type="ChEBI" id="CHEBI:73990"/>
    </reaction>
    <physiologicalReaction direction="left-to-right" evidence="42">
        <dbReference type="Rhea" id="RHEA:38492"/>
    </physiologicalReaction>
</comment>
<comment type="catalytic activity">
    <reaction evidence="21">
        <text>1-hexadecanoyl-2-(9Z)-octadecenoyl-3-octadecanoyl-sn-glycerol + H2O = 2-(9Z-octadecenoyl)-3-octadecanoyl-sn-glycerol + hexadecanoate + H(+)</text>
        <dbReference type="Rhea" id="RHEA:41107"/>
        <dbReference type="ChEBI" id="CHEBI:7896"/>
        <dbReference type="ChEBI" id="CHEBI:15377"/>
        <dbReference type="ChEBI" id="CHEBI:15378"/>
        <dbReference type="ChEBI" id="CHEBI:75558"/>
        <dbReference type="ChEBI" id="CHEBI:77623"/>
    </reaction>
    <physiologicalReaction direction="left-to-right" evidence="21">
        <dbReference type="Rhea" id="RHEA:41108"/>
    </physiologicalReaction>
</comment>
<keyword evidence="7" id="KW-0677">Repeat</keyword>
<comment type="catalytic activity">
    <reaction evidence="40">
        <text>1,2-dihexadecanoyl-sn-glycero-3-phosphocholine + 2 H2O = sn-glycerol 3-phosphocholine + 2 hexadecanoate + 2 H(+)</text>
        <dbReference type="Rhea" id="RHEA:40975"/>
        <dbReference type="ChEBI" id="CHEBI:7896"/>
        <dbReference type="ChEBI" id="CHEBI:15377"/>
        <dbReference type="ChEBI" id="CHEBI:15378"/>
        <dbReference type="ChEBI" id="CHEBI:16870"/>
        <dbReference type="ChEBI" id="CHEBI:72999"/>
    </reaction>
    <physiologicalReaction direction="left-to-right" evidence="40">
        <dbReference type="Rhea" id="RHEA:40976"/>
    </physiologicalReaction>
</comment>
<evidence type="ECO:0000256" key="9">
    <source>
        <dbReference type="ARBA" id="ARBA00022989"/>
    </source>
</evidence>
<evidence type="ECO:0000256" key="26">
    <source>
        <dbReference type="ARBA" id="ARBA00048015"/>
    </source>
</evidence>
<evidence type="ECO:0000256" key="3">
    <source>
        <dbReference type="ARBA" id="ARBA00015133"/>
    </source>
</evidence>
<comment type="catalytic activity">
    <reaction evidence="23">
        <text>1-(9Z-octadecenoyl)-glycerol + H2O = glycerol + (9Z)-octadecenoate + H(+)</text>
        <dbReference type="Rhea" id="RHEA:38487"/>
        <dbReference type="ChEBI" id="CHEBI:15377"/>
        <dbReference type="ChEBI" id="CHEBI:15378"/>
        <dbReference type="ChEBI" id="CHEBI:17754"/>
        <dbReference type="ChEBI" id="CHEBI:30823"/>
        <dbReference type="ChEBI" id="CHEBI:75342"/>
    </reaction>
    <physiologicalReaction direction="left-to-right" evidence="23">
        <dbReference type="Rhea" id="RHEA:38488"/>
    </physiologicalReaction>
</comment>
<evidence type="ECO:0000256" key="30">
    <source>
        <dbReference type="ARBA" id="ARBA00048362"/>
    </source>
</evidence>
<evidence type="ECO:0000256" key="29">
    <source>
        <dbReference type="ARBA" id="ARBA00048227"/>
    </source>
</evidence>
<comment type="catalytic activity">
    <reaction evidence="36">
        <text>1-hexadecanoyl-2-(9Z-octadecenoyl)-sn-glycero-3-phosphocholine + H2O = 1-hexadecanoyl-sn-glycero-3-phosphocholine + (9Z)-octadecenoate + H(+)</text>
        <dbReference type="Rhea" id="RHEA:38779"/>
        <dbReference type="ChEBI" id="CHEBI:15377"/>
        <dbReference type="ChEBI" id="CHEBI:15378"/>
        <dbReference type="ChEBI" id="CHEBI:30823"/>
        <dbReference type="ChEBI" id="CHEBI:72998"/>
        <dbReference type="ChEBI" id="CHEBI:73001"/>
    </reaction>
    <physiologicalReaction direction="left-to-right" evidence="36">
        <dbReference type="Rhea" id="RHEA:38780"/>
    </physiologicalReaction>
</comment>
<comment type="catalytic activity">
    <reaction evidence="28">
        <text>1,2-di-(9Z-octadecenoyl)-sn-glycero-3-phosphocholine + H2O = 1-(9Z-octadecenoyl)-sn-glycero-3-phosphocholine + (9Z)-octadecenoate + H(+)</text>
        <dbReference type="Rhea" id="RHEA:40923"/>
        <dbReference type="ChEBI" id="CHEBI:15377"/>
        <dbReference type="ChEBI" id="CHEBI:15378"/>
        <dbReference type="ChEBI" id="CHEBI:28610"/>
        <dbReference type="ChEBI" id="CHEBI:30823"/>
        <dbReference type="ChEBI" id="CHEBI:74669"/>
    </reaction>
    <physiologicalReaction direction="left-to-right" evidence="28">
        <dbReference type="Rhea" id="RHEA:40924"/>
    </physiologicalReaction>
</comment>
<dbReference type="PANTHER" id="PTHR21325:SF31">
    <property type="entry name" value="GH22081P-RELATED"/>
    <property type="match status" value="1"/>
</dbReference>
<dbReference type="OrthoDB" id="10265800at2759"/>
<sequence length="418" mass="47671">MTGDCKLVCSMKFTHFVWVIALSCHNSVYGQVTFLDKYRPEYRSLRNTLFNFIGRTDGSGSYYANLKNGKVQEPFPENQPLFCDPNGPGRRSNDVPNSVHKLRPGDIDVIASIGDSLTAGNGALATNILQVFIENRGVSWSIGGQGNWRKYLTLPNIIKEFNPDLYGYSLADGHSTHKRSRFNTAEIGAMSRDLPHQAKVLVKRMTSDPRVKIKEHWKLITILIGPNDFCLDMCYAANPEKSVDYHEKDLITTLRTLRNNLPRTMVNLVTPPSMRVITELRGKPAECESTHHIECPCAFGFAFRKKRKYYFDIMERWKEVVSNVSQIDEFNTEDFTVNNQPFLKNVTFPVLPNGNNDFSYMSMDCFHLSQKGYARAANALWNNMLEPEGQKSTNWKKEFSEFLCPTVSRPYLATKKNS</sequence>
<evidence type="ECO:0000313" key="44">
    <source>
        <dbReference type="Proteomes" id="UP001151699"/>
    </source>
</evidence>
<name>A0A9Q0S594_9DIPT</name>
<evidence type="ECO:0000256" key="8">
    <source>
        <dbReference type="ARBA" id="ARBA00022801"/>
    </source>
</evidence>
<evidence type="ECO:0000256" key="42">
    <source>
        <dbReference type="ARBA" id="ARBA00049461"/>
    </source>
</evidence>
<evidence type="ECO:0000256" key="12">
    <source>
        <dbReference type="ARBA" id="ARBA00023180"/>
    </source>
</evidence>
<evidence type="ECO:0000256" key="5">
    <source>
        <dbReference type="ARBA" id="ARBA00022692"/>
    </source>
</evidence>
<evidence type="ECO:0000256" key="17">
    <source>
        <dbReference type="ARBA" id="ARBA00031182"/>
    </source>
</evidence>
<dbReference type="GO" id="GO:0004622">
    <property type="term" value="F:phosphatidylcholine lysophospholipase activity"/>
    <property type="evidence" value="ECO:0007669"/>
    <property type="project" value="UniProtKB-EC"/>
</dbReference>
<keyword evidence="9" id="KW-1133">Transmembrane helix</keyword>
<evidence type="ECO:0000256" key="14">
    <source>
        <dbReference type="ARBA" id="ARBA00023408"/>
    </source>
</evidence>
<evidence type="ECO:0000256" key="13">
    <source>
        <dbReference type="ARBA" id="ARBA00023369"/>
    </source>
</evidence>
<evidence type="ECO:0000256" key="19">
    <source>
        <dbReference type="ARBA" id="ARBA00033022"/>
    </source>
</evidence>
<dbReference type="Pfam" id="PF00657">
    <property type="entry name" value="Lipase_GDSL"/>
    <property type="match status" value="1"/>
</dbReference>
<accession>A0A9Q0S594</accession>
<comment type="similarity">
    <text evidence="2">Belongs to the 'GDSL' lipolytic enzyme family. Phospholipase B1 subfamily.</text>
</comment>
<comment type="catalytic activity">
    <reaction evidence="33">
        <text>a 1-acyl-sn-glycero-3-phosphocholine + H2O = sn-glycerol 3-phosphocholine + a fatty acid + H(+)</text>
        <dbReference type="Rhea" id="RHEA:15177"/>
        <dbReference type="ChEBI" id="CHEBI:15377"/>
        <dbReference type="ChEBI" id="CHEBI:15378"/>
        <dbReference type="ChEBI" id="CHEBI:16870"/>
        <dbReference type="ChEBI" id="CHEBI:28868"/>
        <dbReference type="ChEBI" id="CHEBI:58168"/>
        <dbReference type="EC" id="3.1.1.5"/>
    </reaction>
    <physiologicalReaction direction="left-to-right" evidence="33">
        <dbReference type="Rhea" id="RHEA:15178"/>
    </physiologicalReaction>
</comment>
<comment type="subcellular location">
    <subcellularLocation>
        <location evidence="1">Apical cell membrane</location>
        <topology evidence="1">Single-pass type I membrane protein</topology>
    </subcellularLocation>
</comment>
<evidence type="ECO:0000313" key="43">
    <source>
        <dbReference type="EMBL" id="KAJ6645952.1"/>
    </source>
</evidence>
<proteinExistence type="inferred from homology"/>
<evidence type="ECO:0000256" key="27">
    <source>
        <dbReference type="ARBA" id="ARBA00048049"/>
    </source>
</evidence>
<comment type="catalytic activity">
    <reaction evidence="37">
        <text>1,3-dihexadecanoyl-2-(9Z-octadecenoyl)glycerol + H2O = 1,3-dihexadecanoylglycerol + (9Z)-octadecenoate + H(+)</text>
        <dbReference type="Rhea" id="RHEA:40983"/>
        <dbReference type="ChEBI" id="CHEBI:15377"/>
        <dbReference type="ChEBI" id="CHEBI:15378"/>
        <dbReference type="ChEBI" id="CHEBI:30823"/>
        <dbReference type="ChEBI" id="CHEBI:75688"/>
        <dbReference type="ChEBI" id="CHEBI:77619"/>
    </reaction>
    <physiologicalReaction direction="left-to-right" evidence="37">
        <dbReference type="Rhea" id="RHEA:40984"/>
    </physiologicalReaction>
</comment>
<evidence type="ECO:0000256" key="38">
    <source>
        <dbReference type="ARBA" id="ARBA00048872"/>
    </source>
</evidence>
<keyword evidence="10" id="KW-0443">Lipid metabolism</keyword>
<comment type="catalytic activity">
    <reaction evidence="24">
        <text>1-hexadecanoyl-2-(9Z)-octadecenoyl-3-octadecanoyl-sn-glycerol + H2O = 1-hexadecanoyl-2-(9Z-octadecenoyl)-sn-glycerol + octadecanoate + H(+)</text>
        <dbReference type="Rhea" id="RHEA:41111"/>
        <dbReference type="ChEBI" id="CHEBI:15377"/>
        <dbReference type="ChEBI" id="CHEBI:15378"/>
        <dbReference type="ChEBI" id="CHEBI:25629"/>
        <dbReference type="ChEBI" id="CHEBI:75466"/>
        <dbReference type="ChEBI" id="CHEBI:77623"/>
    </reaction>
    <physiologicalReaction direction="left-to-right" evidence="24">
        <dbReference type="Rhea" id="RHEA:41112"/>
    </physiologicalReaction>
</comment>
<dbReference type="EMBL" id="WJQU01000001">
    <property type="protein sequence ID" value="KAJ6645952.1"/>
    <property type="molecule type" value="Genomic_DNA"/>
</dbReference>
<comment type="catalytic activity">
    <reaction evidence="39">
        <text>1-hexadecanoyl-2-(9Z)-octadecenoyl-3-octadecanoyl-sn-glycerol + H2O = 1-hexadecanoyl-3-octadecanoyl-sn-glycerol + (9Z)-octadecenoate + H(+)</text>
        <dbReference type="Rhea" id="RHEA:41103"/>
        <dbReference type="ChEBI" id="CHEBI:15377"/>
        <dbReference type="ChEBI" id="CHEBI:15378"/>
        <dbReference type="ChEBI" id="CHEBI:30823"/>
        <dbReference type="ChEBI" id="CHEBI:77623"/>
        <dbReference type="ChEBI" id="CHEBI:77624"/>
    </reaction>
    <physiologicalReaction direction="left-to-right" evidence="39">
        <dbReference type="Rhea" id="RHEA:41104"/>
    </physiologicalReaction>
</comment>
<dbReference type="GO" id="GO:0006644">
    <property type="term" value="P:phospholipid metabolic process"/>
    <property type="evidence" value="ECO:0007669"/>
    <property type="project" value="TreeGrafter"/>
</dbReference>
<comment type="catalytic activity">
    <reaction evidence="27">
        <text>a 1-O-alkyl-2-acyl-sn-glycero-3-phosphocholine + H2O = a 1-O-alkyl-sn-glycero-3-phosphocholine + a fatty acid + H(+)</text>
        <dbReference type="Rhea" id="RHEA:36231"/>
        <dbReference type="ChEBI" id="CHEBI:15377"/>
        <dbReference type="ChEBI" id="CHEBI:15378"/>
        <dbReference type="ChEBI" id="CHEBI:28868"/>
        <dbReference type="ChEBI" id="CHEBI:30909"/>
        <dbReference type="ChEBI" id="CHEBI:36702"/>
        <dbReference type="EC" id="3.1.1.4"/>
    </reaction>
    <physiologicalReaction direction="left-to-right" evidence="27">
        <dbReference type="Rhea" id="RHEA:36232"/>
    </physiologicalReaction>
</comment>
<comment type="caution">
    <text evidence="43">The sequence shown here is derived from an EMBL/GenBank/DDBJ whole genome shotgun (WGS) entry which is preliminary data.</text>
</comment>
<evidence type="ECO:0000256" key="39">
    <source>
        <dbReference type="ARBA" id="ARBA00048939"/>
    </source>
</evidence>
<comment type="catalytic activity">
    <reaction evidence="15">
        <text>a 1,2-diacyl-sn-glycero-3-phosphocholine + H2O = a 1-acyl-sn-glycero-3-phosphocholine + a fatty acid + H(+)</text>
        <dbReference type="Rhea" id="RHEA:15801"/>
        <dbReference type="ChEBI" id="CHEBI:15377"/>
        <dbReference type="ChEBI" id="CHEBI:15378"/>
        <dbReference type="ChEBI" id="CHEBI:28868"/>
        <dbReference type="ChEBI" id="CHEBI:57643"/>
        <dbReference type="ChEBI" id="CHEBI:58168"/>
        <dbReference type="EC" id="3.1.1.4"/>
    </reaction>
    <physiologicalReaction direction="left-to-right" evidence="15">
        <dbReference type="Rhea" id="RHEA:15802"/>
    </physiologicalReaction>
</comment>
<organism evidence="43 44">
    <name type="scientific">Pseudolycoriella hygida</name>
    <dbReference type="NCBI Taxonomy" id="35572"/>
    <lineage>
        <taxon>Eukaryota</taxon>
        <taxon>Metazoa</taxon>
        <taxon>Ecdysozoa</taxon>
        <taxon>Arthropoda</taxon>
        <taxon>Hexapoda</taxon>
        <taxon>Insecta</taxon>
        <taxon>Pterygota</taxon>
        <taxon>Neoptera</taxon>
        <taxon>Endopterygota</taxon>
        <taxon>Diptera</taxon>
        <taxon>Nematocera</taxon>
        <taxon>Sciaroidea</taxon>
        <taxon>Sciaridae</taxon>
        <taxon>Pseudolycoriella</taxon>
    </lineage>
</organism>
<evidence type="ECO:0000256" key="32">
    <source>
        <dbReference type="ARBA" id="ARBA00048386"/>
    </source>
</evidence>
<dbReference type="InterPro" id="IPR038885">
    <property type="entry name" value="PLB1"/>
</dbReference>
<evidence type="ECO:0000256" key="25">
    <source>
        <dbReference type="ARBA" id="ARBA00048011"/>
    </source>
</evidence>
<evidence type="ECO:0000256" key="37">
    <source>
        <dbReference type="ARBA" id="ARBA00048869"/>
    </source>
</evidence>
<keyword evidence="44" id="KW-1185">Reference proteome</keyword>
<dbReference type="AlphaFoldDB" id="A0A9Q0S594"/>
<protein>
    <recommendedName>
        <fullName evidence="3">Phospholipase B1, membrane-associated</fullName>
    </recommendedName>
    <alternativeName>
        <fullName evidence="16">Lysophospholipase</fullName>
    </alternativeName>
    <alternativeName>
        <fullName evidence="17">Phospholipase A2</fullName>
    </alternativeName>
    <alternativeName>
        <fullName evidence="19">Phospholipase B/lipase</fullName>
    </alternativeName>
    <alternativeName>
        <fullName evidence="18">Triacylglycerol lipase</fullName>
    </alternativeName>
</protein>
<dbReference type="InterPro" id="IPR036514">
    <property type="entry name" value="SGNH_hydro_sf"/>
</dbReference>
<evidence type="ECO:0000256" key="20">
    <source>
        <dbReference type="ARBA" id="ARBA00045916"/>
    </source>
</evidence>
<evidence type="ECO:0000256" key="18">
    <source>
        <dbReference type="ARBA" id="ARBA00031485"/>
    </source>
</evidence>
<comment type="catalytic activity">
    <reaction evidence="22">
        <text>1,3-dihexadecanoyl-2-(9Z-octadecenoyl)glycerol + H2O = 1-hexadecanoyl-2-(9Z-octadecenoyl)-glycerol + hexadecanoate + H(+)</text>
        <dbReference type="Rhea" id="RHEA:40979"/>
        <dbReference type="ChEBI" id="CHEBI:7896"/>
        <dbReference type="ChEBI" id="CHEBI:15377"/>
        <dbReference type="ChEBI" id="CHEBI:15378"/>
        <dbReference type="ChEBI" id="CHEBI:75585"/>
        <dbReference type="ChEBI" id="CHEBI:75688"/>
    </reaction>
    <physiologicalReaction direction="left-to-right" evidence="22">
        <dbReference type="Rhea" id="RHEA:40980"/>
    </physiologicalReaction>
</comment>
<dbReference type="Gene3D" id="3.40.50.1110">
    <property type="entry name" value="SGNH hydrolase"/>
    <property type="match status" value="1"/>
</dbReference>
<evidence type="ECO:0000256" key="11">
    <source>
        <dbReference type="ARBA" id="ARBA00023136"/>
    </source>
</evidence>
<dbReference type="GO" id="GO:0016324">
    <property type="term" value="C:apical plasma membrane"/>
    <property type="evidence" value="ECO:0007669"/>
    <property type="project" value="UniProtKB-SubCell"/>
</dbReference>
<evidence type="ECO:0000256" key="40">
    <source>
        <dbReference type="ARBA" id="ARBA00049363"/>
    </source>
</evidence>
<evidence type="ECO:0000256" key="15">
    <source>
        <dbReference type="ARBA" id="ARBA00023422"/>
    </source>
</evidence>
<evidence type="ECO:0000256" key="4">
    <source>
        <dbReference type="ARBA" id="ARBA00022475"/>
    </source>
</evidence>
<keyword evidence="5" id="KW-0812">Transmembrane</keyword>
<dbReference type="FunFam" id="3.40.50.1110:FF:000005">
    <property type="entry name" value="Phospholipase B1"/>
    <property type="match status" value="1"/>
</dbReference>
<keyword evidence="11" id="KW-0472">Membrane</keyword>
<evidence type="ECO:0000256" key="34">
    <source>
        <dbReference type="ARBA" id="ARBA00048613"/>
    </source>
</evidence>
<evidence type="ECO:0000256" key="35">
    <source>
        <dbReference type="ARBA" id="ARBA00048656"/>
    </source>
</evidence>
<keyword evidence="6" id="KW-0732">Signal</keyword>